<protein>
    <submittedName>
        <fullName evidence="1">Uncharacterized protein</fullName>
    </submittedName>
</protein>
<sequence>MKILNHPSHLAFRVSLSILIFCAIILISQAQSISSPPFTQTQIPTVAWQNTRIPDWNQITFAKMPAISESGSFQAPSDVTQKLGYDPSRNWNAGQTPDSFNMLGDFQDSFELQKFSLNDISQIVNSNLNKVTLDRFGIMRKQTLSSLVQAIPNLKTITIAQVKPIYDLLAQDLSSYFDANQTIGNLLQQSPHLGKLNFTQLDLSAYNVDSIPDLSITPIGAFEKWQGAYIDEIPGLNNVSFSQFPNPINSIGAEVGIVDITFGTDEQLRNRTISGSEQEGFAVQCSKDCAHVELSGSDAVSGKAWVSGKYQLVRGGSGILGSANGGKEPTGRNPFGDAFKVAVWDVSEVDGMMSQALFFRACMRNSFIDLGCTPYFIGPVPFMTYKEKDPIFLGLITGGADNSTSTPTGLKSSGFTFNQVPIVSSSSVSNLLPAVKGNCSKQHSSGTNIDALSTALSGTESNYNSVGNYLCDSEGNCGRPLGAMQLMSERPDVRRIIASKSGGTEFLAKLDKGEKVTGEEMTQYFSPSEQQTLIASDVNELLDNASKQIDPTTGKAFTGERIVERAGQMHFAGASIPVDAAVSDVSEESSVREYGSNVANQYSKSLQTMGCSD</sequence>
<name>A0A3S1CE39_9CYAN</name>
<dbReference type="RefSeq" id="WP_127084894.1">
    <property type="nucleotide sequence ID" value="NZ_RSCL01000019.1"/>
</dbReference>
<gene>
    <name evidence="1" type="ORF">DSM106972_067410</name>
</gene>
<reference evidence="1" key="1">
    <citation type="submission" date="2018-12" db="EMBL/GenBank/DDBJ databases">
        <authorList>
            <person name="Will S."/>
            <person name="Neumann-Schaal M."/>
            <person name="Henke P."/>
        </authorList>
    </citation>
    <scope>NUCLEOTIDE SEQUENCE</scope>
    <source>
        <strain evidence="1">PCC 7102</strain>
    </source>
</reference>
<accession>A0A3S1CE39</accession>
<dbReference type="Proteomes" id="UP000271624">
    <property type="component" value="Unassembled WGS sequence"/>
</dbReference>
<keyword evidence="2" id="KW-1185">Reference proteome</keyword>
<proteinExistence type="predicted"/>
<comment type="caution">
    <text evidence="1">The sequence shown here is derived from an EMBL/GenBank/DDBJ whole genome shotgun (WGS) entry which is preliminary data.</text>
</comment>
<dbReference type="EMBL" id="RSCL01000019">
    <property type="protein sequence ID" value="RUT01644.1"/>
    <property type="molecule type" value="Genomic_DNA"/>
</dbReference>
<evidence type="ECO:0000313" key="1">
    <source>
        <dbReference type="EMBL" id="RUT01644.1"/>
    </source>
</evidence>
<organism evidence="1 2">
    <name type="scientific">Dulcicalothrix desertica PCC 7102</name>
    <dbReference type="NCBI Taxonomy" id="232991"/>
    <lineage>
        <taxon>Bacteria</taxon>
        <taxon>Bacillati</taxon>
        <taxon>Cyanobacteriota</taxon>
        <taxon>Cyanophyceae</taxon>
        <taxon>Nostocales</taxon>
        <taxon>Calotrichaceae</taxon>
        <taxon>Dulcicalothrix</taxon>
    </lineage>
</organism>
<dbReference type="AlphaFoldDB" id="A0A3S1CE39"/>
<reference evidence="1" key="2">
    <citation type="journal article" date="2019" name="Genome Biol. Evol.">
        <title>Day and night: Metabolic profiles and evolutionary relationships of six axenic non-marine cyanobacteria.</title>
        <authorList>
            <person name="Will S.E."/>
            <person name="Henke P."/>
            <person name="Boedeker C."/>
            <person name="Huang S."/>
            <person name="Brinkmann H."/>
            <person name="Rohde M."/>
            <person name="Jarek M."/>
            <person name="Friedl T."/>
            <person name="Seufert S."/>
            <person name="Schumacher M."/>
            <person name="Overmann J."/>
            <person name="Neumann-Schaal M."/>
            <person name="Petersen J."/>
        </authorList>
    </citation>
    <scope>NUCLEOTIDE SEQUENCE [LARGE SCALE GENOMIC DNA]</scope>
    <source>
        <strain evidence="1">PCC 7102</strain>
    </source>
</reference>
<evidence type="ECO:0000313" key="2">
    <source>
        <dbReference type="Proteomes" id="UP000271624"/>
    </source>
</evidence>
<dbReference type="OrthoDB" id="415264at2"/>